<dbReference type="Proteomes" id="UP001497457">
    <property type="component" value="Chromosome 24b"/>
</dbReference>
<keyword evidence="4" id="KW-1185">Reference proteome</keyword>
<dbReference type="PANTHER" id="PTHR33074">
    <property type="entry name" value="EXPRESSED PROTEIN-RELATED"/>
    <property type="match status" value="1"/>
</dbReference>
<feature type="region of interest" description="Disordered" evidence="1">
    <location>
        <begin position="1"/>
        <end position="46"/>
    </location>
</feature>
<evidence type="ECO:0000313" key="3">
    <source>
        <dbReference type="EMBL" id="CAL4995258.1"/>
    </source>
</evidence>
<name>A0ABC9BA29_9POAL</name>
<evidence type="ECO:0000313" key="4">
    <source>
        <dbReference type="Proteomes" id="UP001497457"/>
    </source>
</evidence>
<dbReference type="InterPro" id="IPR011676">
    <property type="entry name" value="DUF1618"/>
</dbReference>
<feature type="domain" description="DUF1618" evidence="2">
    <location>
        <begin position="266"/>
        <end position="411"/>
    </location>
</feature>
<evidence type="ECO:0000256" key="1">
    <source>
        <dbReference type="SAM" id="MobiDB-lite"/>
    </source>
</evidence>
<accession>A0ABC9BA29</accession>
<dbReference type="AlphaFoldDB" id="A0ABC9BA29"/>
<dbReference type="Pfam" id="PF07762">
    <property type="entry name" value="DUF1618"/>
    <property type="match status" value="1"/>
</dbReference>
<evidence type="ECO:0000259" key="2">
    <source>
        <dbReference type="Pfam" id="PF07762"/>
    </source>
</evidence>
<dbReference type="PANTHER" id="PTHR33074:SF75">
    <property type="entry name" value="OS01G0189800 PROTEIN"/>
    <property type="match status" value="1"/>
</dbReference>
<feature type="region of interest" description="Disordered" evidence="1">
    <location>
        <begin position="298"/>
        <end position="319"/>
    </location>
</feature>
<sequence>MSGHGQSRRRSSDASSSGRSIPTSDHHRRRFKRTSGTSSAGSPASRRPASWVILNLAGFPGDRTTSAVSRTSAGEAISASLELVEPPGTSVLTLDMPELASPPAASRELNMQILAADRDVVLFGMTFHPKRSPCDGADDYFVYRASTSTDPSPRPSLSLLPVHYEEHQFYHRYPVQHRLFYTGILSCSGSKDSSSLPPFIIAELDKEYGYGRQADVDLCRLLVYRSVSNEWEVFKNVHVHGTDGGRALRYWTTDAVVPYRRRFLIWVDYYRGMIVADMSSQSEKNLLPPTLRYVPLPLGTVPDNDPDDREHGRGIPRSSRSLCATRSGIKFVSVDTQHVSSFGVGLAHMLTWNQTFRITVWSLRDGDYTWRKGATMYEQEFLDAIDSQGRLFPHVQPEFPVVNMENPDAVCFQLRKESKDDSDSSDEKETAWMVEVDMKKKVLLAFTDYSNGTSLSSGDQEDAIGAARIESLEGIFISSELPHYLDPGQACKKTRQ</sequence>
<reference evidence="3 4" key="2">
    <citation type="submission" date="2024-10" db="EMBL/GenBank/DDBJ databases">
        <authorList>
            <person name="Ryan C."/>
        </authorList>
    </citation>
    <scope>NUCLEOTIDE SEQUENCE [LARGE SCALE GENOMIC DNA]</scope>
</reference>
<organism evidence="3 4">
    <name type="scientific">Urochloa decumbens</name>
    <dbReference type="NCBI Taxonomy" id="240449"/>
    <lineage>
        <taxon>Eukaryota</taxon>
        <taxon>Viridiplantae</taxon>
        <taxon>Streptophyta</taxon>
        <taxon>Embryophyta</taxon>
        <taxon>Tracheophyta</taxon>
        <taxon>Spermatophyta</taxon>
        <taxon>Magnoliopsida</taxon>
        <taxon>Liliopsida</taxon>
        <taxon>Poales</taxon>
        <taxon>Poaceae</taxon>
        <taxon>PACMAD clade</taxon>
        <taxon>Panicoideae</taxon>
        <taxon>Panicodae</taxon>
        <taxon>Paniceae</taxon>
        <taxon>Melinidinae</taxon>
        <taxon>Urochloa</taxon>
    </lineage>
</organism>
<proteinExistence type="predicted"/>
<reference evidence="4" key="1">
    <citation type="submission" date="2024-06" db="EMBL/GenBank/DDBJ databases">
        <authorList>
            <person name="Ryan C."/>
        </authorList>
    </citation>
    <scope>NUCLEOTIDE SEQUENCE [LARGE SCALE GENOMIC DNA]</scope>
</reference>
<dbReference type="EMBL" id="OZ075134">
    <property type="protein sequence ID" value="CAL4995258.1"/>
    <property type="molecule type" value="Genomic_DNA"/>
</dbReference>
<gene>
    <name evidence="3" type="ORF">URODEC1_LOCUS62258</name>
</gene>
<protein>
    <recommendedName>
        <fullName evidence="2">DUF1618 domain-containing protein</fullName>
    </recommendedName>
</protein>
<feature type="compositionally biased region" description="Low complexity" evidence="1">
    <location>
        <begin position="34"/>
        <end position="46"/>
    </location>
</feature>